<name>A0AAD7LKS0_QUISA</name>
<protein>
    <submittedName>
        <fullName evidence="3">Endo-1,4-beta-xylanase-like</fullName>
    </submittedName>
</protein>
<keyword evidence="1" id="KW-0378">Hydrolase</keyword>
<comment type="caution">
    <text evidence="3">The sequence shown here is derived from an EMBL/GenBank/DDBJ whole genome shotgun (WGS) entry which is preliminary data.</text>
</comment>
<dbReference type="EMBL" id="JARAOO010000008">
    <property type="protein sequence ID" value="KAJ7959702.1"/>
    <property type="molecule type" value="Genomic_DNA"/>
</dbReference>
<evidence type="ECO:0000259" key="2">
    <source>
        <dbReference type="Pfam" id="PF02018"/>
    </source>
</evidence>
<evidence type="ECO:0000313" key="3">
    <source>
        <dbReference type="EMBL" id="KAJ7959702.1"/>
    </source>
</evidence>
<sequence length="237" mass="27204">MFLKIYSYAGWTKIKFVLFVVYYSFCRTRFSYFHHLLYLLCADYEVNALSYDYTASIQCLAKPKKPQYGGGIIVNPQFNHGLKGWSVFGEAKIKHRELGGNKFIVAHSRNQPRDSVSQKIYLQKDKLYTFSAWIQVNKGKFPVAAVFKTATGFKYAAAIVAESNCWSMLKGGLTVDASGPSELYFESKNTFVEIWVDSISLLPFTQEEWRSHQDESIDKARKRKVLLSKQLISEARL</sequence>
<accession>A0AAD7LKS0</accession>
<proteinExistence type="predicted"/>
<dbReference type="GO" id="GO:0005975">
    <property type="term" value="P:carbohydrate metabolic process"/>
    <property type="evidence" value="ECO:0007669"/>
    <property type="project" value="InterPro"/>
</dbReference>
<evidence type="ECO:0000256" key="1">
    <source>
        <dbReference type="ARBA" id="ARBA00022801"/>
    </source>
</evidence>
<dbReference type="InterPro" id="IPR008979">
    <property type="entry name" value="Galactose-bd-like_sf"/>
</dbReference>
<dbReference type="PANTHER" id="PTHR31490:SF2">
    <property type="entry name" value="GLYCOSYL HYDROLASE FAMILY 10 PROTEIN"/>
    <property type="match status" value="1"/>
</dbReference>
<dbReference type="AlphaFoldDB" id="A0AAD7LKS0"/>
<feature type="domain" description="CBM-cenC" evidence="2">
    <location>
        <begin position="71"/>
        <end position="187"/>
    </location>
</feature>
<dbReference type="KEGG" id="qsa:O6P43_020243"/>
<dbReference type="InterPro" id="IPR003305">
    <property type="entry name" value="CenC_carb-bd"/>
</dbReference>
<dbReference type="Proteomes" id="UP001163823">
    <property type="component" value="Chromosome 8"/>
</dbReference>
<evidence type="ECO:0000313" key="4">
    <source>
        <dbReference type="Proteomes" id="UP001163823"/>
    </source>
</evidence>
<dbReference type="PANTHER" id="PTHR31490">
    <property type="entry name" value="GLYCOSYL HYDROLASE"/>
    <property type="match status" value="1"/>
</dbReference>
<gene>
    <name evidence="3" type="ORF">O6P43_020243</name>
</gene>
<keyword evidence="4" id="KW-1185">Reference proteome</keyword>
<dbReference type="GO" id="GO:0004553">
    <property type="term" value="F:hydrolase activity, hydrolyzing O-glycosyl compounds"/>
    <property type="evidence" value="ECO:0007669"/>
    <property type="project" value="InterPro"/>
</dbReference>
<dbReference type="Gene3D" id="2.60.120.260">
    <property type="entry name" value="Galactose-binding domain-like"/>
    <property type="match status" value="1"/>
</dbReference>
<reference evidence="3" key="1">
    <citation type="journal article" date="2023" name="Science">
        <title>Elucidation of the pathway for biosynthesis of saponin adjuvants from the soapbark tree.</title>
        <authorList>
            <person name="Reed J."/>
            <person name="Orme A."/>
            <person name="El-Demerdash A."/>
            <person name="Owen C."/>
            <person name="Martin L.B.B."/>
            <person name="Misra R.C."/>
            <person name="Kikuchi S."/>
            <person name="Rejzek M."/>
            <person name="Martin A.C."/>
            <person name="Harkess A."/>
            <person name="Leebens-Mack J."/>
            <person name="Louveau T."/>
            <person name="Stephenson M.J."/>
            <person name="Osbourn A."/>
        </authorList>
    </citation>
    <scope>NUCLEOTIDE SEQUENCE</scope>
    <source>
        <strain evidence="3">S10</strain>
    </source>
</reference>
<organism evidence="3 4">
    <name type="scientific">Quillaja saponaria</name>
    <name type="common">Soap bark tree</name>
    <dbReference type="NCBI Taxonomy" id="32244"/>
    <lineage>
        <taxon>Eukaryota</taxon>
        <taxon>Viridiplantae</taxon>
        <taxon>Streptophyta</taxon>
        <taxon>Embryophyta</taxon>
        <taxon>Tracheophyta</taxon>
        <taxon>Spermatophyta</taxon>
        <taxon>Magnoliopsida</taxon>
        <taxon>eudicotyledons</taxon>
        <taxon>Gunneridae</taxon>
        <taxon>Pentapetalae</taxon>
        <taxon>rosids</taxon>
        <taxon>fabids</taxon>
        <taxon>Fabales</taxon>
        <taxon>Quillajaceae</taxon>
        <taxon>Quillaja</taxon>
    </lineage>
</organism>
<dbReference type="SUPFAM" id="SSF49785">
    <property type="entry name" value="Galactose-binding domain-like"/>
    <property type="match status" value="1"/>
</dbReference>
<dbReference type="InterPro" id="IPR044846">
    <property type="entry name" value="GH10"/>
</dbReference>
<dbReference type="Pfam" id="PF02018">
    <property type="entry name" value="CBM_4_9"/>
    <property type="match status" value="1"/>
</dbReference>